<keyword evidence="2" id="KW-1185">Reference proteome</keyword>
<accession>A0A0M2HBX4</accession>
<dbReference type="RefSeq" id="WP_045274593.1">
    <property type="nucleotide sequence ID" value="NZ_BAAAUP010000003.1"/>
</dbReference>
<dbReference type="AlphaFoldDB" id="A0A0M2HBX4"/>
<dbReference type="Proteomes" id="UP000033956">
    <property type="component" value="Unassembled WGS sequence"/>
</dbReference>
<dbReference type="OrthoDB" id="5189061at2"/>
<protein>
    <submittedName>
        <fullName evidence="1">Uncharacterized protein</fullName>
    </submittedName>
</protein>
<dbReference type="EMBL" id="JYIZ01000033">
    <property type="protein sequence ID" value="KJL44012.1"/>
    <property type="molecule type" value="Genomic_DNA"/>
</dbReference>
<reference evidence="1 2" key="1">
    <citation type="submission" date="2015-02" db="EMBL/GenBank/DDBJ databases">
        <title>Draft genome sequences of ten Microbacterium spp. with emphasis on heavy metal contaminated environments.</title>
        <authorList>
            <person name="Corretto E."/>
        </authorList>
    </citation>
    <scope>NUCLEOTIDE SEQUENCE [LARGE SCALE GENOMIC DNA]</scope>
    <source>
        <strain evidence="1 2">DSM 12510</strain>
    </source>
</reference>
<evidence type="ECO:0000313" key="1">
    <source>
        <dbReference type="EMBL" id="KJL44012.1"/>
    </source>
</evidence>
<proteinExistence type="predicted"/>
<evidence type="ECO:0000313" key="2">
    <source>
        <dbReference type="Proteomes" id="UP000033956"/>
    </source>
</evidence>
<name>A0A0M2HBX4_9MICO</name>
<gene>
    <name evidence="1" type="ORF">RS81_00585</name>
</gene>
<dbReference type="STRING" id="92835.RS81_00585"/>
<organism evidence="1 2">
    <name type="scientific">Microbacterium terrae</name>
    <dbReference type="NCBI Taxonomy" id="69369"/>
    <lineage>
        <taxon>Bacteria</taxon>
        <taxon>Bacillati</taxon>
        <taxon>Actinomycetota</taxon>
        <taxon>Actinomycetes</taxon>
        <taxon>Micrococcales</taxon>
        <taxon>Microbacteriaceae</taxon>
        <taxon>Microbacterium</taxon>
    </lineage>
</organism>
<comment type="caution">
    <text evidence="1">The sequence shown here is derived from an EMBL/GenBank/DDBJ whole genome shotgun (WGS) entry which is preliminary data.</text>
</comment>
<sequence length="100" mass="11160">MFTENSVQDVSVTPDAPFVTALLAKLVDIDKNRINRSDDLVLRKAVFALIELVGDLEARVRELEGPDASERWYVKLEAELAAPTPDELRLGEPDEARMGH</sequence>